<proteinExistence type="predicted"/>
<gene>
    <name evidence="1" type="ORF">CHRIB12_LOCUS6360</name>
</gene>
<dbReference type="Proteomes" id="UP000684084">
    <property type="component" value="Unassembled WGS sequence"/>
</dbReference>
<evidence type="ECO:0000313" key="1">
    <source>
        <dbReference type="EMBL" id="CAB5356512.1"/>
    </source>
</evidence>
<reference evidence="1" key="1">
    <citation type="submission" date="2020-05" db="EMBL/GenBank/DDBJ databases">
        <authorList>
            <person name="Rincon C."/>
            <person name="Sanders R I."/>
            <person name="Robbins C."/>
            <person name="Chaturvedi A."/>
        </authorList>
    </citation>
    <scope>NUCLEOTIDE SEQUENCE</scope>
    <source>
        <strain evidence="1">CHB12</strain>
    </source>
</reference>
<comment type="caution">
    <text evidence="1">The sequence shown here is derived from an EMBL/GenBank/DDBJ whole genome shotgun (WGS) entry which is preliminary data.</text>
</comment>
<organism evidence="1 2">
    <name type="scientific">Rhizophagus irregularis</name>
    <dbReference type="NCBI Taxonomy" id="588596"/>
    <lineage>
        <taxon>Eukaryota</taxon>
        <taxon>Fungi</taxon>
        <taxon>Fungi incertae sedis</taxon>
        <taxon>Mucoromycota</taxon>
        <taxon>Glomeromycotina</taxon>
        <taxon>Glomeromycetes</taxon>
        <taxon>Glomerales</taxon>
        <taxon>Glomeraceae</taxon>
        <taxon>Rhizophagus</taxon>
    </lineage>
</organism>
<evidence type="ECO:0008006" key="3">
    <source>
        <dbReference type="Google" id="ProtNLM"/>
    </source>
</evidence>
<sequence>MNISSTKSKYPIRLPNSEGFVEYGFDGVGVAFNNDLQSWKYNRQFFSQAMMSPSFNYQALKWTNELWNEMESYWNNLGEDHELDLIKWLRRFEMK</sequence>
<dbReference type="OrthoDB" id="2385632at2759"/>
<evidence type="ECO:0000313" key="2">
    <source>
        <dbReference type="Proteomes" id="UP000684084"/>
    </source>
</evidence>
<name>A0A915Z0A2_9GLOM</name>
<accession>A0A915Z0A2</accession>
<dbReference type="EMBL" id="CAGKOT010000010">
    <property type="protein sequence ID" value="CAB5356512.1"/>
    <property type="molecule type" value="Genomic_DNA"/>
</dbReference>
<protein>
    <recommendedName>
        <fullName evidence="3">Cytochrome P450</fullName>
    </recommendedName>
</protein>
<dbReference type="AlphaFoldDB" id="A0A915Z0A2"/>